<protein>
    <submittedName>
        <fullName evidence="2">Uncharacterized protein</fullName>
    </submittedName>
</protein>
<sequence length="185" mass="19852">MEGGSYLAGASTTISTSMEEGRLPVSSASDMIGEGAWYQQSTAGTGVGSTGGTACPMLILRAGKPDDWGLAYNAEPHKEVQGQIEAAGHNSRITGLGLTNKSKEVRSVKPDWMGQLSRPNKPAPMEKGFKWPGKISNIVKDKIDRHSSQLRTKPKLECRGQRRNITPSKLGQSLTEGDLSNIVED</sequence>
<evidence type="ECO:0000313" key="2">
    <source>
        <dbReference type="EMBL" id="CAH7666979.1"/>
    </source>
</evidence>
<keyword evidence="3" id="KW-1185">Reference proteome</keyword>
<gene>
    <name evidence="2" type="ORF">PPACK8108_LOCUS1348</name>
</gene>
<proteinExistence type="predicted"/>
<dbReference type="EMBL" id="CALTRL010000184">
    <property type="protein sequence ID" value="CAH7666979.1"/>
    <property type="molecule type" value="Genomic_DNA"/>
</dbReference>
<organism evidence="2 3">
    <name type="scientific">Phakopsora pachyrhizi</name>
    <name type="common">Asian soybean rust disease fungus</name>
    <dbReference type="NCBI Taxonomy" id="170000"/>
    <lineage>
        <taxon>Eukaryota</taxon>
        <taxon>Fungi</taxon>
        <taxon>Dikarya</taxon>
        <taxon>Basidiomycota</taxon>
        <taxon>Pucciniomycotina</taxon>
        <taxon>Pucciniomycetes</taxon>
        <taxon>Pucciniales</taxon>
        <taxon>Phakopsoraceae</taxon>
        <taxon>Phakopsora</taxon>
    </lineage>
</organism>
<accession>A0AAV0AG91</accession>
<evidence type="ECO:0000256" key="1">
    <source>
        <dbReference type="SAM" id="MobiDB-lite"/>
    </source>
</evidence>
<dbReference type="AlphaFoldDB" id="A0AAV0AG91"/>
<name>A0AAV0AG91_PHAPC</name>
<evidence type="ECO:0000313" key="3">
    <source>
        <dbReference type="Proteomes" id="UP001153365"/>
    </source>
</evidence>
<reference evidence="2" key="1">
    <citation type="submission" date="2022-06" db="EMBL/GenBank/DDBJ databases">
        <authorList>
            <consortium name="SYNGENTA / RWTH Aachen University"/>
        </authorList>
    </citation>
    <scope>NUCLEOTIDE SEQUENCE</scope>
</reference>
<feature type="compositionally biased region" description="Polar residues" evidence="1">
    <location>
        <begin position="163"/>
        <end position="175"/>
    </location>
</feature>
<dbReference type="Proteomes" id="UP001153365">
    <property type="component" value="Unassembled WGS sequence"/>
</dbReference>
<feature type="region of interest" description="Disordered" evidence="1">
    <location>
        <begin position="110"/>
        <end position="185"/>
    </location>
</feature>
<comment type="caution">
    <text evidence="2">The sequence shown here is derived from an EMBL/GenBank/DDBJ whole genome shotgun (WGS) entry which is preliminary data.</text>
</comment>